<feature type="compositionally biased region" description="Polar residues" evidence="3">
    <location>
        <begin position="59"/>
        <end position="74"/>
    </location>
</feature>
<reference evidence="4" key="1">
    <citation type="submission" date="2021-01" db="EMBL/GenBank/DDBJ databases">
        <authorList>
            <person name="Corre E."/>
            <person name="Pelletier E."/>
            <person name="Niang G."/>
            <person name="Scheremetjew M."/>
            <person name="Finn R."/>
            <person name="Kale V."/>
            <person name="Holt S."/>
            <person name="Cochrane G."/>
            <person name="Meng A."/>
            <person name="Brown T."/>
            <person name="Cohen L."/>
        </authorList>
    </citation>
    <scope>NUCLEOTIDE SEQUENCE</scope>
    <source>
        <strain evidence="4">RCC3387</strain>
    </source>
</reference>
<dbReference type="SMART" id="SM00248">
    <property type="entry name" value="ANK"/>
    <property type="match status" value="2"/>
</dbReference>
<evidence type="ECO:0000256" key="1">
    <source>
        <dbReference type="ARBA" id="ARBA00022737"/>
    </source>
</evidence>
<feature type="region of interest" description="Disordered" evidence="3">
    <location>
        <begin position="53"/>
        <end position="133"/>
    </location>
</feature>
<organism evidence="4">
    <name type="scientific">Zooxanthella nutricula</name>
    <dbReference type="NCBI Taxonomy" id="1333877"/>
    <lineage>
        <taxon>Eukaryota</taxon>
        <taxon>Sar</taxon>
        <taxon>Alveolata</taxon>
        <taxon>Dinophyceae</taxon>
        <taxon>Peridiniales</taxon>
        <taxon>Peridiniales incertae sedis</taxon>
        <taxon>Zooxanthella</taxon>
    </lineage>
</organism>
<keyword evidence="1" id="KW-0677">Repeat</keyword>
<proteinExistence type="predicted"/>
<keyword evidence="2" id="KW-0040">ANK repeat</keyword>
<dbReference type="PANTHER" id="PTHR24201">
    <property type="entry name" value="ANK_REP_REGION DOMAIN-CONTAINING PROTEIN"/>
    <property type="match status" value="1"/>
</dbReference>
<evidence type="ECO:0000256" key="3">
    <source>
        <dbReference type="SAM" id="MobiDB-lite"/>
    </source>
</evidence>
<dbReference type="Pfam" id="PF12796">
    <property type="entry name" value="Ank_2"/>
    <property type="match status" value="1"/>
</dbReference>
<evidence type="ECO:0000256" key="2">
    <source>
        <dbReference type="ARBA" id="ARBA00023043"/>
    </source>
</evidence>
<sequence>MSVFSLAGFGCCGGLERAAPVAGVQARGRSKSRNRCFGPSVCEGDMAAGRGLLRKASSKESSGSMATTDCTSGNKEVGSRSSIKEKGRARAFGDANAGSRSSSKQSAGARASESDGAASVRRASPKPSVSENVADATDVGDIAARSEQFCLACARGDLQEVSRLLELATLPPVKLLCDDLGRGPLHFACSSGSLPLVRTLCQAPHSADPSAVTNDALSPVSIAACCGHVDIMKYLTEEFGALDAPSVPTTWADWDALLPDGPTQATLQPAFGPSRCASPAFSDAASDGAKRRMDSKGSSRSVSTRASSKRSSSGVLDVTAAALSREVAMRRAQVREWLSERYGAIQSRRRSRVTIMEVVPVAPPAGRRGARSASPTYAKDDDEKGRNASVRSASTVDTLGSISPKEPTSSLLQRRGQRPLNVTT</sequence>
<dbReference type="EMBL" id="HBGW01060015">
    <property type="protein sequence ID" value="CAD9601772.1"/>
    <property type="molecule type" value="Transcribed_RNA"/>
</dbReference>
<dbReference type="Gene3D" id="1.25.40.20">
    <property type="entry name" value="Ankyrin repeat-containing domain"/>
    <property type="match status" value="1"/>
</dbReference>
<evidence type="ECO:0000313" key="4">
    <source>
        <dbReference type="EMBL" id="CAD9601772.1"/>
    </source>
</evidence>
<feature type="compositionally biased region" description="Low complexity" evidence="3">
    <location>
        <begin position="364"/>
        <end position="375"/>
    </location>
</feature>
<dbReference type="InterPro" id="IPR050776">
    <property type="entry name" value="Ank_Repeat/CDKN_Inhibitor"/>
</dbReference>
<feature type="compositionally biased region" description="Polar residues" evidence="3">
    <location>
        <begin position="389"/>
        <end position="412"/>
    </location>
</feature>
<protein>
    <submittedName>
        <fullName evidence="4">Uncharacterized protein</fullName>
    </submittedName>
</protein>
<dbReference type="InterPro" id="IPR002110">
    <property type="entry name" value="Ankyrin_rpt"/>
</dbReference>
<feature type="compositionally biased region" description="Low complexity" evidence="3">
    <location>
        <begin position="298"/>
        <end position="315"/>
    </location>
</feature>
<dbReference type="AlphaFoldDB" id="A0A7S2LBV5"/>
<feature type="region of interest" description="Disordered" evidence="3">
    <location>
        <begin position="364"/>
        <end position="424"/>
    </location>
</feature>
<dbReference type="GO" id="GO:0005634">
    <property type="term" value="C:nucleus"/>
    <property type="evidence" value="ECO:0007669"/>
    <property type="project" value="TreeGrafter"/>
</dbReference>
<dbReference type="PANTHER" id="PTHR24201:SF14">
    <property type="entry name" value="CYCLIN-DEPENDENT KINASE 4 INHIBITOR C-LIKE"/>
    <property type="match status" value="1"/>
</dbReference>
<dbReference type="SUPFAM" id="SSF48403">
    <property type="entry name" value="Ankyrin repeat"/>
    <property type="match status" value="1"/>
</dbReference>
<dbReference type="InterPro" id="IPR036770">
    <property type="entry name" value="Ankyrin_rpt-contain_sf"/>
</dbReference>
<gene>
    <name evidence="4" type="ORF">BRAN1462_LOCUS38197</name>
</gene>
<feature type="compositionally biased region" description="Basic and acidic residues" evidence="3">
    <location>
        <begin position="288"/>
        <end position="297"/>
    </location>
</feature>
<name>A0A7S2LBV5_9DINO</name>
<feature type="region of interest" description="Disordered" evidence="3">
    <location>
        <begin position="268"/>
        <end position="315"/>
    </location>
</feature>
<accession>A0A7S2LBV5</accession>